<dbReference type="RefSeq" id="WP_073199727.1">
    <property type="nucleotide sequence ID" value="NZ_FRCZ01000001.1"/>
</dbReference>
<dbReference type="CDD" id="cd20745">
    <property type="entry name" value="FIX_RhsA_AHH_HNH-like"/>
    <property type="match status" value="1"/>
</dbReference>
<reference evidence="1 2" key="1">
    <citation type="submission" date="2016-11" db="EMBL/GenBank/DDBJ databases">
        <authorList>
            <person name="Jaros S."/>
            <person name="Januszkiewicz K."/>
            <person name="Wedrychowicz H."/>
        </authorList>
    </citation>
    <scope>NUCLEOTIDE SEQUENCE [LARGE SCALE GENOMIC DNA]</scope>
    <source>
        <strain evidence="1 2">CGMCC 1.10681</strain>
    </source>
</reference>
<sequence>MYYAVEGDYKNAGLSALAAVPVVGYVGNGIKYGSKVADISKSTRSKGIDNSKVVYPSKPHINKTAGHWETMVDKANELAKSDNISKVYLNKGISNEIPGVKPNRRPDIMAVRKDGKIDQYEVPSKTDDVNALINRMQDTQRLLGDRAGNINILRIK</sequence>
<dbReference type="Proteomes" id="UP000184184">
    <property type="component" value="Unassembled WGS sequence"/>
</dbReference>
<name>A0A1M7KJ01_9BACI</name>
<organism evidence="1 2">
    <name type="scientific">Gracilibacillus kekensis</name>
    <dbReference type="NCBI Taxonomy" id="1027249"/>
    <lineage>
        <taxon>Bacteria</taxon>
        <taxon>Bacillati</taxon>
        <taxon>Bacillota</taxon>
        <taxon>Bacilli</taxon>
        <taxon>Bacillales</taxon>
        <taxon>Bacillaceae</taxon>
        <taxon>Gracilibacillus</taxon>
    </lineage>
</organism>
<keyword evidence="2" id="KW-1185">Reference proteome</keyword>
<dbReference type="STRING" id="1027249.SAMN05216179_0734"/>
<evidence type="ECO:0000313" key="2">
    <source>
        <dbReference type="Proteomes" id="UP000184184"/>
    </source>
</evidence>
<protein>
    <submittedName>
        <fullName evidence="1">Uncharacterized protein</fullName>
    </submittedName>
</protein>
<accession>A0A1M7KJ01</accession>
<proteinExistence type="predicted"/>
<gene>
    <name evidence="1" type="ORF">SAMN05216179_0734</name>
</gene>
<dbReference type="EMBL" id="FRCZ01000001">
    <property type="protein sequence ID" value="SHM65371.1"/>
    <property type="molecule type" value="Genomic_DNA"/>
</dbReference>
<dbReference type="AlphaFoldDB" id="A0A1M7KJ01"/>
<evidence type="ECO:0000313" key="1">
    <source>
        <dbReference type="EMBL" id="SHM65371.1"/>
    </source>
</evidence>
<dbReference type="OrthoDB" id="3261089at2"/>